<evidence type="ECO:0000256" key="9">
    <source>
        <dbReference type="ARBA" id="ARBA00023224"/>
    </source>
</evidence>
<evidence type="ECO:0000256" key="8">
    <source>
        <dbReference type="ARBA" id="ARBA00023180"/>
    </source>
</evidence>
<dbReference type="PANTHER" id="PTHR11866:SF34">
    <property type="entry name" value="G-PROTEIN COUPLED RECEPTORS FAMILY 1 PROFILE DOMAIN-CONTAINING PROTEIN"/>
    <property type="match status" value="1"/>
</dbReference>
<protein>
    <recommendedName>
        <fullName evidence="11">G-protein coupled receptors family 1 profile domain-containing protein</fullName>
    </recommendedName>
</protein>
<keyword evidence="6 10" id="KW-0472">Membrane</keyword>
<dbReference type="GO" id="GO:0005886">
    <property type="term" value="C:plasma membrane"/>
    <property type="evidence" value="ECO:0007669"/>
    <property type="project" value="UniProtKB-SubCell"/>
</dbReference>
<dbReference type="InterPro" id="IPR008365">
    <property type="entry name" value="Prostanoid_rcpt"/>
</dbReference>
<gene>
    <name evidence="12" type="ORF">OFUS_LOCUS11569</name>
</gene>
<organism evidence="12 13">
    <name type="scientific">Owenia fusiformis</name>
    <name type="common">Polychaete worm</name>
    <dbReference type="NCBI Taxonomy" id="6347"/>
    <lineage>
        <taxon>Eukaryota</taxon>
        <taxon>Metazoa</taxon>
        <taxon>Spiralia</taxon>
        <taxon>Lophotrochozoa</taxon>
        <taxon>Annelida</taxon>
        <taxon>Polychaeta</taxon>
        <taxon>Sedentaria</taxon>
        <taxon>Canalipalpata</taxon>
        <taxon>Sabellida</taxon>
        <taxon>Oweniida</taxon>
        <taxon>Oweniidae</taxon>
        <taxon>Owenia</taxon>
    </lineage>
</organism>
<evidence type="ECO:0000256" key="10">
    <source>
        <dbReference type="SAM" id="Phobius"/>
    </source>
</evidence>
<feature type="transmembrane region" description="Helical" evidence="10">
    <location>
        <begin position="136"/>
        <end position="159"/>
    </location>
</feature>
<dbReference type="Proteomes" id="UP000749559">
    <property type="component" value="Unassembled WGS sequence"/>
</dbReference>
<dbReference type="PANTHER" id="PTHR11866">
    <property type="entry name" value="G-PROTEIN COUPLED RECEPTOR FAMILY 1 MEMBER"/>
    <property type="match status" value="1"/>
</dbReference>
<reference evidence="12" key="1">
    <citation type="submission" date="2022-03" db="EMBL/GenBank/DDBJ databases">
        <authorList>
            <person name="Martin C."/>
        </authorList>
    </citation>
    <scope>NUCLEOTIDE SEQUENCE</scope>
</reference>
<dbReference type="GO" id="GO:0004930">
    <property type="term" value="F:G protein-coupled receptor activity"/>
    <property type="evidence" value="ECO:0007669"/>
    <property type="project" value="UniProtKB-KW"/>
</dbReference>
<feature type="transmembrane region" description="Helical" evidence="10">
    <location>
        <begin position="188"/>
        <end position="211"/>
    </location>
</feature>
<dbReference type="OrthoDB" id="5962323at2759"/>
<keyword evidence="3 10" id="KW-0812">Transmembrane</keyword>
<feature type="transmembrane region" description="Helical" evidence="10">
    <location>
        <begin position="25"/>
        <end position="44"/>
    </location>
</feature>
<keyword evidence="8" id="KW-0325">Glycoprotein</keyword>
<accession>A0A8S4NXI5</accession>
<dbReference type="Gene3D" id="1.20.1070.10">
    <property type="entry name" value="Rhodopsin 7-helix transmembrane proteins"/>
    <property type="match status" value="1"/>
</dbReference>
<evidence type="ECO:0000256" key="3">
    <source>
        <dbReference type="ARBA" id="ARBA00022692"/>
    </source>
</evidence>
<evidence type="ECO:0000256" key="6">
    <source>
        <dbReference type="ARBA" id="ARBA00023136"/>
    </source>
</evidence>
<keyword evidence="13" id="KW-1185">Reference proteome</keyword>
<evidence type="ECO:0000256" key="2">
    <source>
        <dbReference type="ARBA" id="ARBA00022475"/>
    </source>
</evidence>
<feature type="transmembrane region" description="Helical" evidence="10">
    <location>
        <begin position="56"/>
        <end position="77"/>
    </location>
</feature>
<keyword evidence="4 10" id="KW-1133">Transmembrane helix</keyword>
<comment type="caution">
    <text evidence="12">The sequence shown here is derived from an EMBL/GenBank/DDBJ whole genome shotgun (WGS) entry which is preliminary data.</text>
</comment>
<evidence type="ECO:0000256" key="1">
    <source>
        <dbReference type="ARBA" id="ARBA00004651"/>
    </source>
</evidence>
<dbReference type="InterPro" id="IPR000276">
    <property type="entry name" value="GPCR_Rhodpsn"/>
</dbReference>
<keyword evidence="7" id="KW-0675">Receptor</keyword>
<evidence type="ECO:0000256" key="7">
    <source>
        <dbReference type="ARBA" id="ARBA00023170"/>
    </source>
</evidence>
<name>A0A8S4NXI5_OWEFU</name>
<evidence type="ECO:0000259" key="11">
    <source>
        <dbReference type="PROSITE" id="PS50262"/>
    </source>
</evidence>
<evidence type="ECO:0000256" key="5">
    <source>
        <dbReference type="ARBA" id="ARBA00023040"/>
    </source>
</evidence>
<dbReference type="EMBL" id="CAIIXF020000006">
    <property type="protein sequence ID" value="CAH1785523.1"/>
    <property type="molecule type" value="Genomic_DNA"/>
</dbReference>
<proteinExistence type="predicted"/>
<feature type="domain" description="G-protein coupled receptors family 1 profile" evidence="11">
    <location>
        <begin position="35"/>
        <end position="229"/>
    </location>
</feature>
<evidence type="ECO:0000256" key="4">
    <source>
        <dbReference type="ARBA" id="ARBA00022989"/>
    </source>
</evidence>
<dbReference type="SUPFAM" id="SSF81321">
    <property type="entry name" value="Family A G protein-coupled receptor-like"/>
    <property type="match status" value="1"/>
</dbReference>
<evidence type="ECO:0000313" key="13">
    <source>
        <dbReference type="Proteomes" id="UP000749559"/>
    </source>
</evidence>
<dbReference type="CDD" id="cd00637">
    <property type="entry name" value="7tm_classA_rhodopsin-like"/>
    <property type="match status" value="1"/>
</dbReference>
<feature type="transmembrane region" description="Helical" evidence="10">
    <location>
        <begin position="97"/>
        <end position="116"/>
    </location>
</feature>
<sequence length="229" mass="25468">MTIAEIRRGQIYTIDCKFDLREQELPIILIITLMANIVSVLGLFNMPTKESTINQMMVKILAVSDLVTTVFILAQWVANVSNCRVFGGQLGCTITGWITSTLVIWSAAVVTTMNLCRYMSVSKPIFYRHSVTKKKILISLCGSFVWILFEMSLPLYGIAGPFRFYAGNKICSYDFSAGNYGMFHRVTVGFLGAYGIGTIIIVIYCNISIVYQVNQRSRTTAAVAGAYTI</sequence>
<keyword evidence="5" id="KW-0297">G-protein coupled receptor</keyword>
<keyword evidence="9" id="KW-0807">Transducer</keyword>
<comment type="subcellular location">
    <subcellularLocation>
        <location evidence="1">Cell membrane</location>
        <topology evidence="1">Multi-pass membrane protein</topology>
    </subcellularLocation>
</comment>
<dbReference type="Pfam" id="PF00001">
    <property type="entry name" value="7tm_1"/>
    <property type="match status" value="1"/>
</dbReference>
<dbReference type="AlphaFoldDB" id="A0A8S4NXI5"/>
<keyword evidence="2" id="KW-1003">Cell membrane</keyword>
<evidence type="ECO:0000313" key="12">
    <source>
        <dbReference type="EMBL" id="CAH1785523.1"/>
    </source>
</evidence>
<dbReference type="InterPro" id="IPR017452">
    <property type="entry name" value="GPCR_Rhodpsn_7TM"/>
</dbReference>
<dbReference type="PROSITE" id="PS50262">
    <property type="entry name" value="G_PROTEIN_RECEP_F1_2"/>
    <property type="match status" value="1"/>
</dbReference>